<dbReference type="Pfam" id="PF01812">
    <property type="entry name" value="5-FTHF_cyc-lig"/>
    <property type="match status" value="1"/>
</dbReference>
<evidence type="ECO:0000256" key="3">
    <source>
        <dbReference type="ARBA" id="ARBA00022692"/>
    </source>
</evidence>
<dbReference type="SMART" id="SM00248">
    <property type="entry name" value="ANK"/>
    <property type="match status" value="2"/>
</dbReference>
<dbReference type="PANTHER" id="PTHR13017:SF0">
    <property type="entry name" value="METHENYLTETRAHYDROFOLATE SYNTHASE DOMAIN-CONTAINING PROTEIN"/>
    <property type="match status" value="1"/>
</dbReference>
<sequence length="1869" mass="209807">MHGKLTPWALGKLPVNIPDPASRGISLLQVQELSEFIQRLCKTGLLQHRDNESDWLHWEDILMEDMASYILKPAIRYLAADISKDVATNDLPPEYAWSWIEIVAYGPQDPKVFVSFSLHSGFRDFMGSVHHLADDQGMTIRDNMWIGMFAREESAPAHVFDLLNSPVFSAFGKSEATALFLDEHASILERSWCIFEMAIITDTATSRRRWKLREELAREEGCSIFNVNEEKVLQVEKERFVEYRAPSSDDIFQSENCRLDWQVRSELAGGGDPFSVPWEEVRERIRLMRQGGGIETKPLLLCTPDGLVGTRRATSVPVLHALLHSFCCSKTDAASKAERRLVMNYIANCYCEDDRSSANLLDGIRTDGDVYELENGETVSEARRLDGSPEYQHEHSLVTSNEHTAVKFKILDHSIRQECRKALEARGVKESFDNWNNFFDLKRVCNVMPPEHRALTLSQLRILANMLRRRLVEFGGLPAWYKASSRDLWNKDKELHVLRDILPVNSSFSECFQTQRQLPDTYVICPEDVKLVALFSAIERHAEAHLLPEKTTYYVDALCRRRGELEKSANESAEKTQRLLSNTGRGVLLILDQPTSLTWRHNVASLWCLYELFFADRQGLLWDVACGEGIVAMRAPLSTKRWVFGQFDSAIAWNLSSIRVKAEAARCTVTEEKDILLSKLMEFGKNCITEFEQKMTAKVPARMLGPVLRKAACMRDNQDFERLRDACDIMAKLRCSGAHINLASLEGGFGESALHIAAAAAVDGSARCARAVEMLVRMGMDVNAQDDAGETPLHWAAMTGRAWATGFLLRNGSDPLLASWSGFRPFDVCCTGPAAFLGVDSKKVYEILKGYGSPLTEACSCRLEELLALRLLSCEAKVRPRAAMGFKYVFIPASAGDDMQELDYEKDVATLEEDTFRTFVENFFARAGATADRGVLLQQLKDRTGVDIQEKTDKGEMPNEMLDKLLSASSVEIFPVQLPTKETGFHAVGVYLDDKGVAKSLEENVRVSGLVQACGYPGQTFRGDCFVGRVFDDTQDEWRRMDFTLKDCSTDADWIQQTKLQRANRKPDDLKNLANSIGANNPAQINPSMMAESPQGETADYSWKQSEDEVEVTFKQEGLQKGDKKYVKVAFGRKRLKVSVKDQVIIDSSLAGNTTADECDFGKGRRRHLATLSALKAYQAGEERAARSPIFISIPSEFEVHLKAAIAAPVYIAEVSPVEQRGLHAAKHGLYVAVGLLCAELIGLPQDPPGNGLTETNRWFWRVVLGLPILAGGFQYVLMKFDLPIDPALYLVRQGQMEEARMMLYKTYGLSAPESSAGLEQVRVTKLELKLKGITATFEIFKLAEVWSTQLVDNMGRRSLLLYGCVTQSLAMASMVYVVQFLPLVVQGISAFVFFSFFVVSWNFGLGAITWLWLSEIYPSEIRGPALSACGVIKWLSCFFVVLIARFLNLHSSCLLFGTQSALKTMLSPSRGGGVRSRPIRHALKQPLSAEVAFRWAVVGCSCISLRPRLIHGRRSCMQVRQTKETEEERQRLDQEAREGMQEYMKLIQELAEGGNIRAQKTAWKWDIRQRVWNFLEDNDLADFPRPVHHRIPNFQGSARAGERLAELPEFIDAKIVKVNPDTPQKSVRVAALRSRKILYVPQPRLRTGFFSRIDPGTVPPEKYNFAATARGMKQLADPMDLDDKTKIDVVVVGSSAVHPESGIRVGKGEGFAELEYGIMRQLGMIDESTPIITTVHDSQVITDDFPPKGKGMMKHDVPVDIIVTPTQTIYVDKAKQPSKPKGIYWDLLSREKLATIRVLQDLKARIENQTGIQLELAEQEEALPPLAKRGSPRNKAPPKKPQTKEVKEKEKETVAQTPGLKGRLRRPE</sequence>
<feature type="repeat" description="ANK" evidence="7">
    <location>
        <begin position="749"/>
        <end position="787"/>
    </location>
</feature>
<dbReference type="PROSITE" id="PS50088">
    <property type="entry name" value="ANK_REPEAT"/>
    <property type="match status" value="2"/>
</dbReference>
<keyword evidence="4" id="KW-0694">RNA-binding</keyword>
<dbReference type="InterPro" id="IPR037171">
    <property type="entry name" value="NagB/RpiA_transferase-like"/>
</dbReference>
<evidence type="ECO:0000256" key="10">
    <source>
        <dbReference type="SAM" id="Phobius"/>
    </source>
</evidence>
<dbReference type="Pfam" id="PF00083">
    <property type="entry name" value="Sugar_tr"/>
    <property type="match status" value="2"/>
</dbReference>
<feature type="region of interest" description="Disordered" evidence="9">
    <location>
        <begin position="1823"/>
        <end position="1869"/>
    </location>
</feature>
<dbReference type="OrthoDB" id="496827at2759"/>
<dbReference type="SUPFAM" id="SSF49764">
    <property type="entry name" value="HSP20-like chaperones"/>
    <property type="match status" value="1"/>
</dbReference>
<feature type="compositionally biased region" description="Basic and acidic residues" evidence="9">
    <location>
        <begin position="1843"/>
        <end position="1854"/>
    </location>
</feature>
<dbReference type="SUPFAM" id="SSF48403">
    <property type="entry name" value="Ankyrin repeat"/>
    <property type="match status" value="1"/>
</dbReference>
<comment type="subcellular location">
    <subcellularLocation>
        <location evidence="1">Membrane</location>
    </subcellularLocation>
</comment>
<dbReference type="InterPro" id="IPR036770">
    <property type="entry name" value="Ankyrin_rpt-contain_sf"/>
</dbReference>
<reference evidence="12" key="1">
    <citation type="submission" date="2021-02" db="EMBL/GenBank/DDBJ databases">
        <authorList>
            <person name="Dougan E. K."/>
            <person name="Rhodes N."/>
            <person name="Thang M."/>
            <person name="Chan C."/>
        </authorList>
    </citation>
    <scope>NUCLEOTIDE SEQUENCE</scope>
</reference>
<evidence type="ECO:0000256" key="7">
    <source>
        <dbReference type="PROSITE-ProRule" id="PRU00023"/>
    </source>
</evidence>
<feature type="transmembrane region" description="Helical" evidence="10">
    <location>
        <begin position="1259"/>
        <end position="1278"/>
    </location>
</feature>
<feature type="repeat" description="ANK" evidence="7">
    <location>
        <begin position="788"/>
        <end position="814"/>
    </location>
</feature>
<keyword evidence="6 10" id="KW-0472">Membrane</keyword>
<comment type="caution">
    <text evidence="12">The sequence shown here is derived from an EMBL/GenBank/DDBJ whole genome shotgun (WGS) entry which is preliminary data.</text>
</comment>
<evidence type="ECO:0000256" key="8">
    <source>
        <dbReference type="SAM" id="Coils"/>
    </source>
</evidence>
<dbReference type="InterPro" id="IPR007052">
    <property type="entry name" value="CS_dom"/>
</dbReference>
<dbReference type="SUPFAM" id="SSF103473">
    <property type="entry name" value="MFS general substrate transporter"/>
    <property type="match status" value="1"/>
</dbReference>
<dbReference type="Pfam" id="PF12796">
    <property type="entry name" value="Ank_2"/>
    <property type="match status" value="1"/>
</dbReference>
<dbReference type="Gene3D" id="3.40.50.10420">
    <property type="entry name" value="NagB/RpiA/CoA transferase-like"/>
    <property type="match status" value="1"/>
</dbReference>
<proteinExistence type="predicted"/>
<dbReference type="InterPro" id="IPR005828">
    <property type="entry name" value="MFS_sugar_transport-like"/>
</dbReference>
<keyword evidence="13" id="KW-1185">Reference proteome</keyword>
<dbReference type="Gene3D" id="2.60.40.790">
    <property type="match status" value="1"/>
</dbReference>
<keyword evidence="7" id="KW-0040">ANK repeat</keyword>
<dbReference type="InterPro" id="IPR002698">
    <property type="entry name" value="FTHF_cligase"/>
</dbReference>
<protein>
    <recommendedName>
        <fullName evidence="2">Methenyltetrahydrofolate synthase domain-containing protein</fullName>
    </recommendedName>
</protein>
<evidence type="ECO:0000313" key="13">
    <source>
        <dbReference type="Proteomes" id="UP000601435"/>
    </source>
</evidence>
<dbReference type="Gene3D" id="1.20.1250.20">
    <property type="entry name" value="MFS general substrate transporter like domains"/>
    <property type="match status" value="2"/>
</dbReference>
<keyword evidence="8" id="KW-0175">Coiled coil</keyword>
<dbReference type="GO" id="GO:0003723">
    <property type="term" value="F:RNA binding"/>
    <property type="evidence" value="ECO:0007669"/>
    <property type="project" value="UniProtKB-KW"/>
</dbReference>
<dbReference type="GO" id="GO:0022857">
    <property type="term" value="F:transmembrane transporter activity"/>
    <property type="evidence" value="ECO:0007669"/>
    <property type="project" value="InterPro"/>
</dbReference>
<dbReference type="InterPro" id="IPR002110">
    <property type="entry name" value="Ankyrin_rpt"/>
</dbReference>
<dbReference type="EMBL" id="CAJNJA010026297">
    <property type="protein sequence ID" value="CAE7557638.1"/>
    <property type="molecule type" value="Genomic_DNA"/>
</dbReference>
<name>A0A812U9Y9_9DINO</name>
<evidence type="ECO:0000256" key="5">
    <source>
        <dbReference type="ARBA" id="ARBA00022989"/>
    </source>
</evidence>
<dbReference type="InterPro" id="IPR008978">
    <property type="entry name" value="HSP20-like_chaperone"/>
</dbReference>
<dbReference type="PROSITE" id="PS50297">
    <property type="entry name" value="ANK_REP_REGION"/>
    <property type="match status" value="1"/>
</dbReference>
<dbReference type="GO" id="GO:0005737">
    <property type="term" value="C:cytoplasm"/>
    <property type="evidence" value="ECO:0007669"/>
    <property type="project" value="TreeGrafter"/>
</dbReference>
<evidence type="ECO:0000256" key="4">
    <source>
        <dbReference type="ARBA" id="ARBA00022884"/>
    </source>
</evidence>
<dbReference type="InterPro" id="IPR024185">
    <property type="entry name" value="FTHF_cligase-like_sf"/>
</dbReference>
<feature type="domain" description="CS" evidence="11">
    <location>
        <begin position="1100"/>
        <end position="1159"/>
    </location>
</feature>
<dbReference type="GO" id="GO:0016020">
    <property type="term" value="C:membrane"/>
    <property type="evidence" value="ECO:0007669"/>
    <property type="project" value="UniProtKB-SubCell"/>
</dbReference>
<keyword evidence="5 10" id="KW-1133">Transmembrane helix</keyword>
<evidence type="ECO:0000256" key="2">
    <source>
        <dbReference type="ARBA" id="ARBA00015518"/>
    </source>
</evidence>
<dbReference type="Proteomes" id="UP000601435">
    <property type="component" value="Unassembled WGS sequence"/>
</dbReference>
<feature type="transmembrane region" description="Helical" evidence="10">
    <location>
        <begin position="1426"/>
        <end position="1448"/>
    </location>
</feature>
<feature type="transmembrane region" description="Helical" evidence="10">
    <location>
        <begin position="1391"/>
        <end position="1414"/>
    </location>
</feature>
<feature type="transmembrane region" description="Helical" evidence="10">
    <location>
        <begin position="1360"/>
        <end position="1379"/>
    </location>
</feature>
<dbReference type="PANTHER" id="PTHR13017">
    <property type="entry name" value="5-FORMYLTETRAHYDROFOLATE CYCLO-LIGASE-RELATED"/>
    <property type="match status" value="1"/>
</dbReference>
<evidence type="ECO:0000256" key="9">
    <source>
        <dbReference type="SAM" id="MobiDB-lite"/>
    </source>
</evidence>
<keyword evidence="3 10" id="KW-0812">Transmembrane</keyword>
<organism evidence="12 13">
    <name type="scientific">Symbiodinium necroappetens</name>
    <dbReference type="NCBI Taxonomy" id="1628268"/>
    <lineage>
        <taxon>Eukaryota</taxon>
        <taxon>Sar</taxon>
        <taxon>Alveolata</taxon>
        <taxon>Dinophyceae</taxon>
        <taxon>Suessiales</taxon>
        <taxon>Symbiodiniaceae</taxon>
        <taxon>Symbiodinium</taxon>
    </lineage>
</organism>
<evidence type="ECO:0000256" key="6">
    <source>
        <dbReference type="ARBA" id="ARBA00023136"/>
    </source>
</evidence>
<feature type="coiled-coil region" evidence="8">
    <location>
        <begin position="1523"/>
        <end position="1550"/>
    </location>
</feature>
<evidence type="ECO:0000259" key="11">
    <source>
        <dbReference type="Pfam" id="PF04969"/>
    </source>
</evidence>
<accession>A0A812U9Y9</accession>
<dbReference type="SUPFAM" id="SSF100950">
    <property type="entry name" value="NagB/RpiA/CoA transferase-like"/>
    <property type="match status" value="1"/>
</dbReference>
<dbReference type="InterPro" id="IPR036259">
    <property type="entry name" value="MFS_trans_sf"/>
</dbReference>
<dbReference type="Pfam" id="PF04969">
    <property type="entry name" value="CS"/>
    <property type="match status" value="1"/>
</dbReference>
<evidence type="ECO:0000313" key="12">
    <source>
        <dbReference type="EMBL" id="CAE7557638.1"/>
    </source>
</evidence>
<dbReference type="FunFam" id="3.40.50.10420:FF:000001">
    <property type="entry name" value="Methenyltetrahydrofolate synthase domain-containing protein"/>
    <property type="match status" value="1"/>
</dbReference>
<gene>
    <name evidence="12" type="primary">COG0212</name>
    <name evidence="12" type="ORF">SNEC2469_LOCUS16093</name>
</gene>
<dbReference type="Gene3D" id="1.25.40.20">
    <property type="entry name" value="Ankyrin repeat-containing domain"/>
    <property type="match status" value="1"/>
</dbReference>
<evidence type="ECO:0000256" key="1">
    <source>
        <dbReference type="ARBA" id="ARBA00004370"/>
    </source>
</evidence>